<gene>
    <name evidence="21" type="primary">ND5</name>
</gene>
<dbReference type="Pfam" id="PF06455">
    <property type="entry name" value="NADH5_C"/>
    <property type="match status" value="1"/>
</dbReference>
<comment type="similarity">
    <text evidence="17">Belongs to the complex I subunit 5 family.</text>
</comment>
<evidence type="ECO:0000259" key="19">
    <source>
        <dbReference type="Pfam" id="PF00662"/>
    </source>
</evidence>
<keyword evidence="8" id="KW-0999">Mitochondrion inner membrane</keyword>
<keyword evidence="5 17" id="KW-0813">Transport</keyword>
<sequence length="574" mass="65747">MNFSLFIASSFILLLMSLSFLFLGSLLLFKGTVIFLELHLLNYNSLDLVMIFLLDWMSNLFMGVVCLISSMVVFYSNSYMSKDVNKNRFLILVILFVLSMMLMIVSPNMISILLGWDGLGLISYLLVTYYQNEKSFNAGMLTIMSNRIGDAAILMCIAWMLNFGSWNFYFYLNYVKYDDFGGLMIMLVILAGMTKSAQIPFCSWLPAAMAAPTPVSALVHSSTLVTAGVYLLIRFQPLFMGTSASICLMFIGMITMFISGLGANFEFDLKKIIALSTLSQLGLMMMILGAGFEILAFFHLLSHAFFKSLLFLCAGILIHSFKDIQDIRMMGNIIKFMPLTSTFFNVSNLALCGLPFLTGFYSKDLILEMVFLTNLNMISLFLCFVSTGFTVCYSVRVMYWSFFSEVNMTSLINIHDEDWIMSKSMLTLFFMSIFGGSSLMWAMMPTNEMVYLPYYLKILVLYLILGGIIIGILINYLYMWIKFSSKFELINFMGSIWFMPFISTYGMNSLFLNLGLNVKKNLDYGWSENLLVYNIQNSLNYLISYFQLMHKNFIKIYLLIFVMWIMCLIFMMNM</sequence>
<feature type="transmembrane region" description="Helical" evidence="17">
    <location>
        <begin position="377"/>
        <end position="399"/>
    </location>
</feature>
<feature type="domain" description="NADH-Ubiquinone oxidoreductase (complex I) chain 5 N-terminal" evidence="19">
    <location>
        <begin position="42"/>
        <end position="89"/>
    </location>
</feature>
<feature type="transmembrane region" description="Helical" evidence="17">
    <location>
        <begin position="217"/>
        <end position="233"/>
    </location>
</feature>
<evidence type="ECO:0000256" key="17">
    <source>
        <dbReference type="RuleBase" id="RU003404"/>
    </source>
</evidence>
<reference evidence="21" key="1">
    <citation type="journal article" date="2015" name="Mitochondrial DNA">
        <title>The mitochondrial genomes of the caddisflies Sericostoma personatum and Thremma gallicum (Insecta: Trichoptera).</title>
        <authorList>
            <person name="Dietz L."/>
            <person name="Brand P."/>
            <person name="Eschner L.M."/>
            <person name="Leese F."/>
        </authorList>
    </citation>
    <scope>NUCLEOTIDE SEQUENCE</scope>
    <source>
        <tissue evidence="21">Abdomen</tissue>
    </source>
</reference>
<feature type="transmembrane region" description="Helical" evidence="17">
    <location>
        <begin position="183"/>
        <end position="205"/>
    </location>
</feature>
<accession>A0A0U1ZB93</accession>
<dbReference type="AlphaFoldDB" id="A0A0U1ZB93"/>
<dbReference type="PANTHER" id="PTHR42829">
    <property type="entry name" value="NADH-UBIQUINONE OXIDOREDUCTASE CHAIN 5"/>
    <property type="match status" value="1"/>
</dbReference>
<feature type="domain" description="NADH dehydrogenase subunit 5 C-terminal" evidence="20">
    <location>
        <begin position="393"/>
        <end position="572"/>
    </location>
</feature>
<evidence type="ECO:0000256" key="2">
    <source>
        <dbReference type="ARBA" id="ARBA00004448"/>
    </source>
</evidence>
<organism evidence="21">
    <name type="scientific">Thremma gallicum</name>
    <dbReference type="NCBI Taxonomy" id="1586284"/>
    <lineage>
        <taxon>Eukaryota</taxon>
        <taxon>Metazoa</taxon>
        <taxon>Ecdysozoa</taxon>
        <taxon>Arthropoda</taxon>
        <taxon>Hexapoda</taxon>
        <taxon>Insecta</taxon>
        <taxon>Pterygota</taxon>
        <taxon>Neoptera</taxon>
        <taxon>Endopterygota</taxon>
        <taxon>Trichoptera</taxon>
        <taxon>Integripalpia</taxon>
        <taxon>Plenitentoria</taxon>
        <taxon>Limnephiloidea</taxon>
        <taxon>Uenoidae</taxon>
        <taxon>Thremmatinae</taxon>
        <taxon>Thremma</taxon>
    </lineage>
</organism>
<dbReference type="GO" id="GO:0003954">
    <property type="term" value="F:NADH dehydrogenase activity"/>
    <property type="evidence" value="ECO:0007669"/>
    <property type="project" value="TreeGrafter"/>
</dbReference>
<feature type="domain" description="NADH:quinone oxidoreductase/Mrp antiporter transmembrane" evidence="18">
    <location>
        <begin position="106"/>
        <end position="388"/>
    </location>
</feature>
<feature type="transmembrane region" description="Helical" evidence="17">
    <location>
        <begin position="273"/>
        <end position="298"/>
    </location>
</feature>
<evidence type="ECO:0000256" key="11">
    <source>
        <dbReference type="ARBA" id="ARBA00022989"/>
    </source>
</evidence>
<proteinExistence type="inferred from homology"/>
<protein>
    <recommendedName>
        <fullName evidence="4 17">NADH-ubiquinone oxidoreductase chain 5</fullName>
        <ecNumber evidence="3 17">7.1.1.2</ecNumber>
    </recommendedName>
</protein>
<evidence type="ECO:0000256" key="5">
    <source>
        <dbReference type="ARBA" id="ARBA00022448"/>
    </source>
</evidence>
<dbReference type="GO" id="GO:0008137">
    <property type="term" value="F:NADH dehydrogenase (ubiquinone) activity"/>
    <property type="evidence" value="ECO:0007669"/>
    <property type="project" value="UniProtKB-EC"/>
</dbReference>
<evidence type="ECO:0000256" key="3">
    <source>
        <dbReference type="ARBA" id="ARBA00012944"/>
    </source>
</evidence>
<dbReference type="PRINTS" id="PR01434">
    <property type="entry name" value="NADHDHGNASE5"/>
</dbReference>
<evidence type="ECO:0000259" key="18">
    <source>
        <dbReference type="Pfam" id="PF00361"/>
    </source>
</evidence>
<evidence type="ECO:0000256" key="13">
    <source>
        <dbReference type="ARBA" id="ARBA00023075"/>
    </source>
</evidence>
<dbReference type="PANTHER" id="PTHR42829:SF2">
    <property type="entry name" value="NADH-UBIQUINONE OXIDOREDUCTASE CHAIN 5"/>
    <property type="match status" value="1"/>
</dbReference>
<comment type="function">
    <text evidence="1">Core subunit of the mitochondrial membrane respiratory chain NADH dehydrogenase (Complex I) that is believed to belong to the minimal assembly required for catalysis. Complex I functions in the transfer of electrons from NADH to the respiratory chain. The immediate electron acceptor for the enzyme is believed to be ubiquinone.</text>
</comment>
<evidence type="ECO:0000313" key="21">
    <source>
        <dbReference type="EMBL" id="AJR19260.1"/>
    </source>
</evidence>
<keyword evidence="15 17" id="KW-0472">Membrane</keyword>
<feature type="transmembrane region" description="Helical" evidence="17">
    <location>
        <begin position="56"/>
        <end position="77"/>
    </location>
</feature>
<dbReference type="EMBL" id="KP455291">
    <property type="protein sequence ID" value="AJR19260.1"/>
    <property type="molecule type" value="Genomic_DNA"/>
</dbReference>
<keyword evidence="6" id="KW-0679">Respiratory chain</keyword>
<keyword evidence="7 17" id="KW-0812">Transmembrane</keyword>
<dbReference type="Pfam" id="PF00361">
    <property type="entry name" value="Proton_antipo_M"/>
    <property type="match status" value="1"/>
</dbReference>
<dbReference type="GO" id="GO:0005743">
    <property type="term" value="C:mitochondrial inner membrane"/>
    <property type="evidence" value="ECO:0007669"/>
    <property type="project" value="UniProtKB-SubCell"/>
</dbReference>
<evidence type="ECO:0000256" key="1">
    <source>
        <dbReference type="ARBA" id="ARBA00003257"/>
    </source>
</evidence>
<feature type="transmembrane region" description="Helical" evidence="17">
    <location>
        <begin position="12"/>
        <end position="36"/>
    </location>
</feature>
<evidence type="ECO:0000259" key="20">
    <source>
        <dbReference type="Pfam" id="PF06455"/>
    </source>
</evidence>
<evidence type="ECO:0000256" key="16">
    <source>
        <dbReference type="ARBA" id="ARBA00049551"/>
    </source>
</evidence>
<keyword evidence="9" id="KW-1278">Translocase</keyword>
<dbReference type="GO" id="GO:0042773">
    <property type="term" value="P:ATP synthesis coupled electron transport"/>
    <property type="evidence" value="ECO:0007669"/>
    <property type="project" value="InterPro"/>
</dbReference>
<name>A0A0U1ZB93_9NEOP</name>
<evidence type="ECO:0000256" key="15">
    <source>
        <dbReference type="ARBA" id="ARBA00023136"/>
    </source>
</evidence>
<dbReference type="InterPro" id="IPR003945">
    <property type="entry name" value="NU5C-like"/>
</dbReference>
<feature type="transmembrane region" description="Helical" evidence="17">
    <location>
        <begin position="239"/>
        <end position="261"/>
    </location>
</feature>
<comment type="subcellular location">
    <subcellularLocation>
        <location evidence="2">Mitochondrion inner membrane</location>
        <topology evidence="2">Multi-pass membrane protein</topology>
    </subcellularLocation>
</comment>
<feature type="transmembrane region" description="Helical" evidence="17">
    <location>
        <begin position="420"/>
        <end position="442"/>
    </location>
</feature>
<dbReference type="InterPro" id="IPR001516">
    <property type="entry name" value="Proton_antipo_N"/>
</dbReference>
<evidence type="ECO:0000256" key="12">
    <source>
        <dbReference type="ARBA" id="ARBA00023027"/>
    </source>
</evidence>
<evidence type="ECO:0000256" key="4">
    <source>
        <dbReference type="ARBA" id="ARBA00021096"/>
    </source>
</evidence>
<keyword evidence="11 17" id="KW-1133">Transmembrane helix</keyword>
<geneLocation type="mitochondrion" evidence="21"/>
<feature type="transmembrane region" description="Helical" evidence="17">
    <location>
        <begin position="454"/>
        <end position="477"/>
    </location>
</feature>
<keyword evidence="10" id="KW-0249">Electron transport</keyword>
<keyword evidence="12 17" id="KW-0520">NAD</keyword>
<dbReference type="Pfam" id="PF00662">
    <property type="entry name" value="Proton_antipo_N"/>
    <property type="match status" value="1"/>
</dbReference>
<feature type="transmembrane region" description="Helical" evidence="17">
    <location>
        <begin position="151"/>
        <end position="171"/>
    </location>
</feature>
<evidence type="ECO:0000256" key="14">
    <source>
        <dbReference type="ARBA" id="ARBA00023128"/>
    </source>
</evidence>
<evidence type="ECO:0000256" key="9">
    <source>
        <dbReference type="ARBA" id="ARBA00022967"/>
    </source>
</evidence>
<feature type="transmembrane region" description="Helical" evidence="17">
    <location>
        <begin position="554"/>
        <end position="572"/>
    </location>
</feature>
<feature type="transmembrane region" description="Helical" evidence="17">
    <location>
        <begin position="489"/>
        <end position="507"/>
    </location>
</feature>
<dbReference type="EC" id="7.1.1.2" evidence="3 17"/>
<comment type="catalytic activity">
    <reaction evidence="16 17">
        <text>a ubiquinone + NADH + 5 H(+)(in) = a ubiquinol + NAD(+) + 4 H(+)(out)</text>
        <dbReference type="Rhea" id="RHEA:29091"/>
        <dbReference type="Rhea" id="RHEA-COMP:9565"/>
        <dbReference type="Rhea" id="RHEA-COMP:9566"/>
        <dbReference type="ChEBI" id="CHEBI:15378"/>
        <dbReference type="ChEBI" id="CHEBI:16389"/>
        <dbReference type="ChEBI" id="CHEBI:17976"/>
        <dbReference type="ChEBI" id="CHEBI:57540"/>
        <dbReference type="ChEBI" id="CHEBI:57945"/>
        <dbReference type="EC" id="7.1.1.2"/>
    </reaction>
</comment>
<feature type="transmembrane region" description="Helical" evidence="17">
    <location>
        <begin position="112"/>
        <end position="130"/>
    </location>
</feature>
<dbReference type="GO" id="GO:0015990">
    <property type="term" value="P:electron transport coupled proton transport"/>
    <property type="evidence" value="ECO:0007669"/>
    <property type="project" value="TreeGrafter"/>
</dbReference>
<feature type="transmembrane region" description="Helical" evidence="17">
    <location>
        <begin position="304"/>
        <end position="321"/>
    </location>
</feature>
<keyword evidence="13 17" id="KW-0830">Ubiquinone</keyword>
<evidence type="ECO:0000256" key="10">
    <source>
        <dbReference type="ARBA" id="ARBA00022982"/>
    </source>
</evidence>
<evidence type="ECO:0000256" key="6">
    <source>
        <dbReference type="ARBA" id="ARBA00022660"/>
    </source>
</evidence>
<comment type="function">
    <text evidence="17">Core subunit of the mitochondrial membrane respiratory chain NADH dehydrogenase (Complex I) which catalyzes electron transfer from NADH through the respiratory chain, using ubiquinone as an electron acceptor. Essential for the catalytic activity and assembly of complex I.</text>
</comment>
<dbReference type="InterPro" id="IPR001750">
    <property type="entry name" value="ND/Mrp_TM"/>
</dbReference>
<dbReference type="InterPro" id="IPR010934">
    <property type="entry name" value="NADH_DH_su5_C"/>
</dbReference>
<feature type="transmembrane region" description="Helical" evidence="17">
    <location>
        <begin position="89"/>
        <end position="106"/>
    </location>
</feature>
<evidence type="ECO:0000256" key="8">
    <source>
        <dbReference type="ARBA" id="ARBA00022792"/>
    </source>
</evidence>
<keyword evidence="14 17" id="KW-0496">Mitochondrion</keyword>
<feature type="transmembrane region" description="Helical" evidence="17">
    <location>
        <begin position="333"/>
        <end position="357"/>
    </location>
</feature>
<evidence type="ECO:0000256" key="7">
    <source>
        <dbReference type="ARBA" id="ARBA00022692"/>
    </source>
</evidence>